<keyword evidence="1" id="KW-0614">Plasmid</keyword>
<reference evidence="1" key="1">
    <citation type="submission" date="2016-11" db="EMBL/GenBank/DDBJ databases">
        <authorList>
            <person name="Yao B."/>
            <person name="Geng J."/>
        </authorList>
    </citation>
    <scope>NUCLEOTIDE SEQUENCE</scope>
    <source>
        <strain evidence="1">PUTH</strain>
        <plasmid evidence="1">pPUTH1</plasmid>
    </source>
</reference>
<geneLocation type="plasmid" evidence="1">
    <name>pPUTH1</name>
</geneLocation>
<proteinExistence type="predicted"/>
<name>A0A3G1IEB6_KLEPN</name>
<gene>
    <name evidence="1" type="ORF">pPUTH1_0262</name>
</gene>
<protein>
    <submittedName>
        <fullName evidence="1">Uncharacterized protein</fullName>
    </submittedName>
</protein>
<accession>A0A3G1IEB6</accession>
<sequence>MRLVQSPAIRKVNWLFIDQMDKSGIETPMEKIHSPLKDEK</sequence>
<organism evidence="1">
    <name type="scientific">Klebsiella pneumoniae</name>
    <dbReference type="NCBI Taxonomy" id="573"/>
    <lineage>
        <taxon>Bacteria</taxon>
        <taxon>Pseudomonadati</taxon>
        <taxon>Pseudomonadota</taxon>
        <taxon>Gammaproteobacteria</taxon>
        <taxon>Enterobacterales</taxon>
        <taxon>Enterobacteriaceae</taxon>
        <taxon>Klebsiella/Raoultella group</taxon>
        <taxon>Klebsiella</taxon>
        <taxon>Klebsiella pneumoniae complex</taxon>
    </lineage>
</organism>
<evidence type="ECO:0000313" key="1">
    <source>
        <dbReference type="EMBL" id="ASF89381.1"/>
    </source>
</evidence>
<dbReference type="AlphaFoldDB" id="A0A3G1IEB6"/>
<dbReference type="EMBL" id="KY070306">
    <property type="protein sequence ID" value="ASF89381.1"/>
    <property type="molecule type" value="Genomic_DNA"/>
</dbReference>